<feature type="transmembrane region" description="Helical" evidence="1">
    <location>
        <begin position="187"/>
        <end position="207"/>
    </location>
</feature>
<keyword evidence="1" id="KW-1133">Transmembrane helix</keyword>
<evidence type="ECO:0000256" key="1">
    <source>
        <dbReference type="SAM" id="Phobius"/>
    </source>
</evidence>
<keyword evidence="1" id="KW-0472">Membrane</keyword>
<proteinExistence type="predicted"/>
<dbReference type="EMBL" id="KL142417">
    <property type="protein sequence ID" value="KDR67168.1"/>
    <property type="molecule type" value="Genomic_DNA"/>
</dbReference>
<evidence type="ECO:0000313" key="2">
    <source>
        <dbReference type="EMBL" id="KDR67168.1"/>
    </source>
</evidence>
<accession>A0A067SK77</accession>
<keyword evidence="3" id="KW-1185">Reference proteome</keyword>
<dbReference type="AlphaFoldDB" id="A0A067SK77"/>
<feature type="transmembrane region" description="Helical" evidence="1">
    <location>
        <begin position="156"/>
        <end position="175"/>
    </location>
</feature>
<organism evidence="2 3">
    <name type="scientific">Galerina marginata (strain CBS 339.88)</name>
    <dbReference type="NCBI Taxonomy" id="685588"/>
    <lineage>
        <taxon>Eukaryota</taxon>
        <taxon>Fungi</taxon>
        <taxon>Dikarya</taxon>
        <taxon>Basidiomycota</taxon>
        <taxon>Agaricomycotina</taxon>
        <taxon>Agaricomycetes</taxon>
        <taxon>Agaricomycetidae</taxon>
        <taxon>Agaricales</taxon>
        <taxon>Agaricineae</taxon>
        <taxon>Strophariaceae</taxon>
        <taxon>Galerina</taxon>
    </lineage>
</organism>
<feature type="transmembrane region" description="Helical" evidence="1">
    <location>
        <begin position="20"/>
        <end position="40"/>
    </location>
</feature>
<dbReference type="HOGENOM" id="CLU_811453_0_0_1"/>
<feature type="transmembrane region" description="Helical" evidence="1">
    <location>
        <begin position="316"/>
        <end position="340"/>
    </location>
</feature>
<feature type="transmembrane region" description="Helical" evidence="1">
    <location>
        <begin position="278"/>
        <end position="295"/>
    </location>
</feature>
<protein>
    <recommendedName>
        <fullName evidence="4">Transmembrane protein</fullName>
    </recommendedName>
</protein>
<gene>
    <name evidence="2" type="ORF">GALMADRAFT_147374</name>
</gene>
<dbReference type="Proteomes" id="UP000027222">
    <property type="component" value="Unassembled WGS sequence"/>
</dbReference>
<reference evidence="3" key="1">
    <citation type="journal article" date="2014" name="Proc. Natl. Acad. Sci. U.S.A.">
        <title>Extensive sampling of basidiomycete genomes demonstrates inadequacy of the white-rot/brown-rot paradigm for wood decay fungi.</title>
        <authorList>
            <person name="Riley R."/>
            <person name="Salamov A.A."/>
            <person name="Brown D.W."/>
            <person name="Nagy L.G."/>
            <person name="Floudas D."/>
            <person name="Held B.W."/>
            <person name="Levasseur A."/>
            <person name="Lombard V."/>
            <person name="Morin E."/>
            <person name="Otillar R."/>
            <person name="Lindquist E.A."/>
            <person name="Sun H."/>
            <person name="LaButti K.M."/>
            <person name="Schmutz J."/>
            <person name="Jabbour D."/>
            <person name="Luo H."/>
            <person name="Baker S.E."/>
            <person name="Pisabarro A.G."/>
            <person name="Walton J.D."/>
            <person name="Blanchette R.A."/>
            <person name="Henrissat B."/>
            <person name="Martin F."/>
            <person name="Cullen D."/>
            <person name="Hibbett D.S."/>
            <person name="Grigoriev I.V."/>
        </authorList>
    </citation>
    <scope>NUCLEOTIDE SEQUENCE [LARGE SCALE GENOMIC DNA]</scope>
    <source>
        <strain evidence="3">CBS 339.88</strain>
    </source>
</reference>
<evidence type="ECO:0000313" key="3">
    <source>
        <dbReference type="Proteomes" id="UP000027222"/>
    </source>
</evidence>
<keyword evidence="1" id="KW-0812">Transmembrane</keyword>
<evidence type="ECO:0008006" key="4">
    <source>
        <dbReference type="Google" id="ProtNLM"/>
    </source>
</evidence>
<name>A0A067SK77_GALM3</name>
<sequence>MTFLSRRHIESLMISKLQAVNAAFFLLLQVTVFVGKTSFFQSRSSLGLPHGSSWVYHQHQHRRHTYLHLQVPAQADSRETNLNIDLLLKIAQSRLQALGVPPLFDSEMTFLGPDWVDGRAELFSSSSSAWRRHWISSDGIFVPVGVFRVPVAEVEVAIVVLIVGPTLIAVVDCILINTCSWKLCSFVVVRVIALGPNAYTVVITSILNSENWSFGSSYHCNALFIPSGSSSTISSKSNFKTLSTAASTIATSPLPALPCLAFVTLTTVPSPSSNVVDIHPTLTASIVVLDGRCLEQKKIRIRRIAMRHRQLRMQVLAYKYGIVFAGVVAASGLLVTQVILLI</sequence>